<keyword evidence="2" id="KW-1185">Reference proteome</keyword>
<evidence type="ECO:0000313" key="1">
    <source>
        <dbReference type="EMBL" id="KAH3773077.1"/>
    </source>
</evidence>
<accession>A0A9D4IHV3</accession>
<dbReference type="AlphaFoldDB" id="A0A9D4IHV3"/>
<organism evidence="1 2">
    <name type="scientific">Dreissena polymorpha</name>
    <name type="common">Zebra mussel</name>
    <name type="synonym">Mytilus polymorpha</name>
    <dbReference type="NCBI Taxonomy" id="45954"/>
    <lineage>
        <taxon>Eukaryota</taxon>
        <taxon>Metazoa</taxon>
        <taxon>Spiralia</taxon>
        <taxon>Lophotrochozoa</taxon>
        <taxon>Mollusca</taxon>
        <taxon>Bivalvia</taxon>
        <taxon>Autobranchia</taxon>
        <taxon>Heteroconchia</taxon>
        <taxon>Euheterodonta</taxon>
        <taxon>Imparidentia</taxon>
        <taxon>Neoheterodontei</taxon>
        <taxon>Myida</taxon>
        <taxon>Dreissenoidea</taxon>
        <taxon>Dreissenidae</taxon>
        <taxon>Dreissena</taxon>
    </lineage>
</organism>
<dbReference type="EMBL" id="JAIWYP010000009">
    <property type="protein sequence ID" value="KAH3773077.1"/>
    <property type="molecule type" value="Genomic_DNA"/>
</dbReference>
<protein>
    <submittedName>
        <fullName evidence="1">Uncharacterized protein</fullName>
    </submittedName>
</protein>
<reference evidence="1" key="1">
    <citation type="journal article" date="2019" name="bioRxiv">
        <title>The Genome of the Zebra Mussel, Dreissena polymorpha: A Resource for Invasive Species Research.</title>
        <authorList>
            <person name="McCartney M.A."/>
            <person name="Auch B."/>
            <person name="Kono T."/>
            <person name="Mallez S."/>
            <person name="Zhang Y."/>
            <person name="Obille A."/>
            <person name="Becker A."/>
            <person name="Abrahante J.E."/>
            <person name="Garbe J."/>
            <person name="Badalamenti J.P."/>
            <person name="Herman A."/>
            <person name="Mangelson H."/>
            <person name="Liachko I."/>
            <person name="Sullivan S."/>
            <person name="Sone E.D."/>
            <person name="Koren S."/>
            <person name="Silverstein K.A.T."/>
            <person name="Beckman K.B."/>
            <person name="Gohl D.M."/>
        </authorList>
    </citation>
    <scope>NUCLEOTIDE SEQUENCE</scope>
    <source>
        <strain evidence="1">Duluth1</strain>
        <tissue evidence="1">Whole animal</tissue>
    </source>
</reference>
<name>A0A9D4IHV3_DREPO</name>
<reference evidence="1" key="2">
    <citation type="submission" date="2020-11" db="EMBL/GenBank/DDBJ databases">
        <authorList>
            <person name="McCartney M.A."/>
            <person name="Auch B."/>
            <person name="Kono T."/>
            <person name="Mallez S."/>
            <person name="Becker A."/>
            <person name="Gohl D.M."/>
            <person name="Silverstein K.A.T."/>
            <person name="Koren S."/>
            <person name="Bechman K.B."/>
            <person name="Herman A."/>
            <person name="Abrahante J.E."/>
            <person name="Garbe J."/>
        </authorList>
    </citation>
    <scope>NUCLEOTIDE SEQUENCE</scope>
    <source>
        <strain evidence="1">Duluth1</strain>
        <tissue evidence="1">Whole animal</tissue>
    </source>
</reference>
<comment type="caution">
    <text evidence="1">The sequence shown here is derived from an EMBL/GenBank/DDBJ whole genome shotgun (WGS) entry which is preliminary data.</text>
</comment>
<gene>
    <name evidence="1" type="ORF">DPMN_174428</name>
</gene>
<dbReference type="Proteomes" id="UP000828390">
    <property type="component" value="Unassembled WGS sequence"/>
</dbReference>
<evidence type="ECO:0000313" key="2">
    <source>
        <dbReference type="Proteomes" id="UP000828390"/>
    </source>
</evidence>
<sequence>MFQQFSQHVTHILGFARLSSTSRTCPLRCQNKSLCPTDVSVQDFLQWILNEAKAGKSLDVHWAPMYSIWGSCEVNARYFVLQETFTNDIGAVLQTLRVSSDKYDFIMHTLEGKRIQSSLPGIVATILERSSGAAVSR</sequence>
<proteinExistence type="predicted"/>